<dbReference type="InterPro" id="IPR032710">
    <property type="entry name" value="NTF2-like_dom_sf"/>
</dbReference>
<dbReference type="Gene3D" id="3.10.450.50">
    <property type="match status" value="1"/>
</dbReference>
<evidence type="ECO:0000259" key="1">
    <source>
        <dbReference type="Pfam" id="PF14534"/>
    </source>
</evidence>
<evidence type="ECO:0000313" key="2">
    <source>
        <dbReference type="EMBL" id="SPZ92429.1"/>
    </source>
</evidence>
<gene>
    <name evidence="2" type="ORF">NCTC11343_04477</name>
</gene>
<sequence length="132" mass="14510">MVTSDLTMDKITKEDIIEAENQLFAAQLASDVDALDLLLYDSLVAIAPDGQMLTKEMDLNAHRSKAMIIEQATTEIDAIKLVGDTALSVVTMTAKGQVMGAPLEGKFRYFRTWKRIDNSLKVIGASFMQLPS</sequence>
<protein>
    <recommendedName>
        <fullName evidence="1">DUF4440 domain-containing protein</fullName>
    </recommendedName>
</protein>
<dbReference type="AlphaFoldDB" id="A0A2X2LGN0"/>
<name>A0A2X2LGN0_SPHMU</name>
<reference evidence="2 3" key="1">
    <citation type="submission" date="2018-06" db="EMBL/GenBank/DDBJ databases">
        <authorList>
            <consortium name="Pathogen Informatics"/>
            <person name="Doyle S."/>
        </authorList>
    </citation>
    <scope>NUCLEOTIDE SEQUENCE [LARGE SCALE GENOMIC DNA]</scope>
    <source>
        <strain evidence="2 3">NCTC11343</strain>
    </source>
</reference>
<dbReference type="EMBL" id="UAUU01000011">
    <property type="protein sequence ID" value="SPZ92429.1"/>
    <property type="molecule type" value="Genomic_DNA"/>
</dbReference>
<dbReference type="Pfam" id="PF14534">
    <property type="entry name" value="DUF4440"/>
    <property type="match status" value="1"/>
</dbReference>
<dbReference type="Proteomes" id="UP000251241">
    <property type="component" value="Unassembled WGS sequence"/>
</dbReference>
<evidence type="ECO:0000313" key="3">
    <source>
        <dbReference type="Proteomes" id="UP000251241"/>
    </source>
</evidence>
<dbReference type="InterPro" id="IPR027843">
    <property type="entry name" value="DUF4440"/>
</dbReference>
<organism evidence="2 3">
    <name type="scientific">Sphingobacterium multivorum</name>
    <dbReference type="NCBI Taxonomy" id="28454"/>
    <lineage>
        <taxon>Bacteria</taxon>
        <taxon>Pseudomonadati</taxon>
        <taxon>Bacteroidota</taxon>
        <taxon>Sphingobacteriia</taxon>
        <taxon>Sphingobacteriales</taxon>
        <taxon>Sphingobacteriaceae</taxon>
        <taxon>Sphingobacterium</taxon>
    </lineage>
</organism>
<accession>A0A2X2LGN0</accession>
<dbReference type="SUPFAM" id="SSF54427">
    <property type="entry name" value="NTF2-like"/>
    <property type="match status" value="1"/>
</dbReference>
<feature type="domain" description="DUF4440" evidence="1">
    <location>
        <begin position="16"/>
        <end position="118"/>
    </location>
</feature>
<proteinExistence type="predicted"/>